<proteinExistence type="predicted"/>
<dbReference type="PIRSF" id="PIRSF008505">
    <property type="entry name" value="UCP008505"/>
    <property type="match status" value="1"/>
</dbReference>
<name>A0A2A5CGU3_9GAMM</name>
<evidence type="ECO:0008006" key="3">
    <source>
        <dbReference type="Google" id="ProtNLM"/>
    </source>
</evidence>
<comment type="caution">
    <text evidence="1">The sequence shown here is derived from an EMBL/GenBank/DDBJ whole genome shotgun (WGS) entry which is preliminary data.</text>
</comment>
<protein>
    <recommendedName>
        <fullName evidence="3">DUF4411 family protein</fullName>
    </recommendedName>
</protein>
<dbReference type="EMBL" id="NVWI01000002">
    <property type="protein sequence ID" value="PCJ42963.1"/>
    <property type="molecule type" value="Genomic_DNA"/>
</dbReference>
<reference evidence="2" key="1">
    <citation type="submission" date="2017-08" db="EMBL/GenBank/DDBJ databases">
        <title>A dynamic microbial community with high functional redundancy inhabits the cold, oxic subseafloor aquifer.</title>
        <authorList>
            <person name="Tully B.J."/>
            <person name="Wheat C.G."/>
            <person name="Glazer B.T."/>
            <person name="Huber J.A."/>
        </authorList>
    </citation>
    <scope>NUCLEOTIDE SEQUENCE [LARGE SCALE GENOMIC DNA]</scope>
</reference>
<dbReference type="CDD" id="cd18711">
    <property type="entry name" value="PIN_VapC-like_DUF411"/>
    <property type="match status" value="1"/>
</dbReference>
<dbReference type="InterPro" id="IPR016541">
    <property type="entry name" value="UCP008505"/>
</dbReference>
<accession>A0A2A5CGU3</accession>
<gene>
    <name evidence="1" type="ORF">COA71_05075</name>
</gene>
<dbReference type="Pfam" id="PF14367">
    <property type="entry name" value="DUF4411"/>
    <property type="match status" value="1"/>
</dbReference>
<evidence type="ECO:0000313" key="1">
    <source>
        <dbReference type="EMBL" id="PCJ42963.1"/>
    </source>
</evidence>
<dbReference type="AlphaFoldDB" id="A0A2A5CGU3"/>
<sequence>MYVFDTSAFVVLFKTFYRGNFPTLWEKFDLLIAEGKILSTREVKREINDQDDSLSEWAKDNSYIFTTPSAGEAGVVANIYSRPHFQANIEQKKILKGGLNADPFVIAKASVSGGAVVTLEKFKRNAAKIPNICKDLEIDCMNLEDFMNSEGWKF</sequence>
<dbReference type="Proteomes" id="UP000228987">
    <property type="component" value="Unassembled WGS sequence"/>
</dbReference>
<organism evidence="1 2">
    <name type="scientific">SAR86 cluster bacterium</name>
    <dbReference type="NCBI Taxonomy" id="2030880"/>
    <lineage>
        <taxon>Bacteria</taxon>
        <taxon>Pseudomonadati</taxon>
        <taxon>Pseudomonadota</taxon>
        <taxon>Gammaproteobacteria</taxon>
        <taxon>SAR86 cluster</taxon>
    </lineage>
</organism>
<evidence type="ECO:0000313" key="2">
    <source>
        <dbReference type="Proteomes" id="UP000228987"/>
    </source>
</evidence>